<dbReference type="Pfam" id="PF22281">
    <property type="entry name" value="DUF6959"/>
    <property type="match status" value="1"/>
</dbReference>
<organism evidence="1 2">
    <name type="scientific">Saccharothrix violaceirubra</name>
    <dbReference type="NCBI Taxonomy" id="413306"/>
    <lineage>
        <taxon>Bacteria</taxon>
        <taxon>Bacillati</taxon>
        <taxon>Actinomycetota</taxon>
        <taxon>Actinomycetes</taxon>
        <taxon>Pseudonocardiales</taxon>
        <taxon>Pseudonocardiaceae</taxon>
        <taxon>Saccharothrix</taxon>
    </lineage>
</organism>
<evidence type="ECO:0000313" key="1">
    <source>
        <dbReference type="EMBL" id="MBB4963440.1"/>
    </source>
</evidence>
<comment type="caution">
    <text evidence="1">The sequence shown here is derived from an EMBL/GenBank/DDBJ whole genome shotgun (WGS) entry which is preliminary data.</text>
</comment>
<dbReference type="EMBL" id="JACHJS010000001">
    <property type="protein sequence ID" value="MBB4963440.1"/>
    <property type="molecule type" value="Genomic_DNA"/>
</dbReference>
<sequence length="96" mass="10567">MTLGVKLLSVSGNYAVVHLDHRNFPALAIQGDSLKILQEAVEEFAECWDGGDVDDARYALAEVSETIRGMLLVYQEAAREQGFELPYFPGGRPGRP</sequence>
<reference evidence="1 2" key="1">
    <citation type="submission" date="2020-08" db="EMBL/GenBank/DDBJ databases">
        <title>Sequencing the genomes of 1000 actinobacteria strains.</title>
        <authorList>
            <person name="Klenk H.-P."/>
        </authorList>
    </citation>
    <scope>NUCLEOTIDE SEQUENCE [LARGE SCALE GENOMIC DNA]</scope>
    <source>
        <strain evidence="1 2">DSM 45084</strain>
    </source>
</reference>
<dbReference type="RefSeq" id="WP_184666218.1">
    <property type="nucleotide sequence ID" value="NZ_BAABAI010000036.1"/>
</dbReference>
<proteinExistence type="predicted"/>
<dbReference type="Proteomes" id="UP000542674">
    <property type="component" value="Unassembled WGS sequence"/>
</dbReference>
<gene>
    <name evidence="1" type="ORF">F4559_000799</name>
</gene>
<protein>
    <submittedName>
        <fullName evidence="1">Uncharacterized protein</fullName>
    </submittedName>
</protein>
<accession>A0A7W7WTR1</accession>
<dbReference type="InterPro" id="IPR053801">
    <property type="entry name" value="DUF6959"/>
</dbReference>
<dbReference type="AlphaFoldDB" id="A0A7W7WTR1"/>
<evidence type="ECO:0000313" key="2">
    <source>
        <dbReference type="Proteomes" id="UP000542674"/>
    </source>
</evidence>
<keyword evidence="2" id="KW-1185">Reference proteome</keyword>
<name>A0A7W7WTR1_9PSEU</name>